<organism evidence="2">
    <name type="scientific">viral metagenome</name>
    <dbReference type="NCBI Taxonomy" id="1070528"/>
    <lineage>
        <taxon>unclassified sequences</taxon>
        <taxon>metagenomes</taxon>
        <taxon>organismal metagenomes</taxon>
    </lineage>
</organism>
<name>A0A6M3KLC8_9ZZZZ</name>
<dbReference type="EMBL" id="MT142493">
    <property type="protein sequence ID" value="QJA82672.1"/>
    <property type="molecule type" value="Genomic_DNA"/>
</dbReference>
<dbReference type="InterPro" id="IPR007048">
    <property type="entry name" value="IraD/Gp25-like"/>
</dbReference>
<proteinExistence type="predicted"/>
<dbReference type="Gene3D" id="3.10.450.40">
    <property type="match status" value="1"/>
</dbReference>
<dbReference type="AlphaFoldDB" id="A0A6M3KLC8"/>
<reference evidence="2" key="1">
    <citation type="submission" date="2020-03" db="EMBL/GenBank/DDBJ databases">
        <title>The deep terrestrial virosphere.</title>
        <authorList>
            <person name="Holmfeldt K."/>
            <person name="Nilsson E."/>
            <person name="Simone D."/>
            <person name="Lopez-Fernandez M."/>
            <person name="Wu X."/>
            <person name="de Brujin I."/>
            <person name="Lundin D."/>
            <person name="Andersson A."/>
            <person name="Bertilsson S."/>
            <person name="Dopson M."/>
        </authorList>
    </citation>
    <scope>NUCLEOTIDE SEQUENCE</scope>
    <source>
        <strain evidence="2">MM415A00378</strain>
    </source>
</reference>
<feature type="domain" description="IraD/Gp25-like" evidence="1">
    <location>
        <begin position="12"/>
        <end position="96"/>
    </location>
</feature>
<sequence length="120" mass="13465">MNRYTGQSITGLEHLRQSVGDILTTPIGSRVMRRDYGSLVPDLIDHPDNQATQIRLFSAVASALMRWEPRMRLSRILVARNVEAPGLVQLTIEGTHLNEYRRVQPLSLQLTVSGRMGRAA</sequence>
<protein>
    <submittedName>
        <fullName evidence="2">Putative baseplate wedge subunit</fullName>
    </submittedName>
</protein>
<gene>
    <name evidence="2" type="ORF">MM415A00378_0017</name>
</gene>
<evidence type="ECO:0000259" key="1">
    <source>
        <dbReference type="Pfam" id="PF04965"/>
    </source>
</evidence>
<accession>A0A6M3KLC8</accession>
<dbReference type="Pfam" id="PF04965">
    <property type="entry name" value="GPW_gp25"/>
    <property type="match status" value="1"/>
</dbReference>
<evidence type="ECO:0000313" key="2">
    <source>
        <dbReference type="EMBL" id="QJA82672.1"/>
    </source>
</evidence>
<dbReference type="SUPFAM" id="SSF160719">
    <property type="entry name" value="gpW/gp25-like"/>
    <property type="match status" value="1"/>
</dbReference>